<comment type="function">
    <text evidence="2">Catalyzes the Claisen rearrangement of chorismate to prephenate and the decarboxylation/dehydration of prephenate to phenylpyruvate.</text>
</comment>
<dbReference type="GO" id="GO:0004106">
    <property type="term" value="F:chorismate mutase activity"/>
    <property type="evidence" value="ECO:0007669"/>
    <property type="project" value="UniProtKB-EC"/>
</dbReference>
<comment type="caution">
    <text evidence="23">The sequence shown here is derived from an EMBL/GenBank/DDBJ whole genome shotgun (WGS) entry which is preliminary data.</text>
</comment>
<evidence type="ECO:0000256" key="3">
    <source>
        <dbReference type="ARBA" id="ARBA00004496"/>
    </source>
</evidence>
<dbReference type="InterPro" id="IPR008242">
    <property type="entry name" value="Chor_mutase/pphenate_deHydtase"/>
</dbReference>
<feature type="domain" description="Prephenate dehydratase" evidence="21">
    <location>
        <begin position="110"/>
        <end position="287"/>
    </location>
</feature>
<evidence type="ECO:0000256" key="1">
    <source>
        <dbReference type="ARBA" id="ARBA00000824"/>
    </source>
</evidence>
<evidence type="ECO:0000256" key="11">
    <source>
        <dbReference type="ARBA" id="ARBA00023141"/>
    </source>
</evidence>
<evidence type="ECO:0000256" key="12">
    <source>
        <dbReference type="ARBA" id="ARBA00023222"/>
    </source>
</evidence>
<dbReference type="HOGENOM" id="CLU_035008_1_1_9"/>
<accession>C0CMN5</accession>
<dbReference type="GO" id="GO:0005737">
    <property type="term" value="C:cytoplasm"/>
    <property type="evidence" value="ECO:0007669"/>
    <property type="project" value="UniProtKB-SubCell"/>
</dbReference>
<dbReference type="SMART" id="SM00830">
    <property type="entry name" value="CM_2"/>
    <property type="match status" value="1"/>
</dbReference>
<dbReference type="SUPFAM" id="SSF48600">
    <property type="entry name" value="Chorismate mutase II"/>
    <property type="match status" value="1"/>
</dbReference>
<dbReference type="GO" id="GO:0009094">
    <property type="term" value="P:L-phenylalanine biosynthetic process"/>
    <property type="evidence" value="ECO:0007669"/>
    <property type="project" value="UniProtKB-UniPathway"/>
</dbReference>
<comment type="pathway">
    <text evidence="5">Metabolic intermediate biosynthesis; prephenate biosynthesis; prephenate from chorismate: step 1/1.</text>
</comment>
<evidence type="ECO:0000256" key="15">
    <source>
        <dbReference type="ARBA" id="ARBA00023268"/>
    </source>
</evidence>
<dbReference type="PROSITE" id="PS00857">
    <property type="entry name" value="PREPHENATE_DEHYDR_1"/>
    <property type="match status" value="1"/>
</dbReference>
<evidence type="ECO:0000256" key="13">
    <source>
        <dbReference type="ARBA" id="ARBA00023235"/>
    </source>
</evidence>
<dbReference type="PROSITE" id="PS00858">
    <property type="entry name" value="PREPHENATE_DEHYDR_2"/>
    <property type="match status" value="1"/>
</dbReference>
<dbReference type="SUPFAM" id="SSF53850">
    <property type="entry name" value="Periplasmic binding protein-like II"/>
    <property type="match status" value="1"/>
</dbReference>
<dbReference type="UniPathway" id="UPA00120">
    <property type="reaction ID" value="UER00203"/>
</dbReference>
<dbReference type="SUPFAM" id="SSF55021">
    <property type="entry name" value="ACT-like"/>
    <property type="match status" value="1"/>
</dbReference>
<evidence type="ECO:0000259" key="21">
    <source>
        <dbReference type="PROSITE" id="PS51171"/>
    </source>
</evidence>
<dbReference type="RefSeq" id="WP_005949205.1">
    <property type="nucleotide sequence ID" value="NZ_CP136423.1"/>
</dbReference>
<dbReference type="PIRSF" id="PIRSF001500">
    <property type="entry name" value="Chor_mut_pdt_Ppr"/>
    <property type="match status" value="1"/>
</dbReference>
<evidence type="ECO:0000256" key="8">
    <source>
        <dbReference type="ARBA" id="ARBA00021872"/>
    </source>
</evidence>
<dbReference type="GO" id="GO:0004664">
    <property type="term" value="F:prephenate dehydratase activity"/>
    <property type="evidence" value="ECO:0007669"/>
    <property type="project" value="UniProtKB-EC"/>
</dbReference>
<evidence type="ECO:0000256" key="2">
    <source>
        <dbReference type="ARBA" id="ARBA00002364"/>
    </source>
</evidence>
<dbReference type="PROSITE" id="PS51168">
    <property type="entry name" value="CHORISMATE_MUT_2"/>
    <property type="match status" value="1"/>
</dbReference>
<dbReference type="Gene3D" id="3.30.70.260">
    <property type="match status" value="1"/>
</dbReference>
<evidence type="ECO:0000256" key="18">
    <source>
        <dbReference type="ARBA" id="ARBA00047848"/>
    </source>
</evidence>
<comment type="pathway">
    <text evidence="4">Amino-acid biosynthesis; L-phenylalanine biosynthesis; phenylpyruvate from prephenate: step 1/1.</text>
</comment>
<dbReference type="InterPro" id="IPR002912">
    <property type="entry name" value="ACT_dom"/>
</dbReference>
<dbReference type="InterPro" id="IPR036263">
    <property type="entry name" value="Chorismate_II_sf"/>
</dbReference>
<dbReference type="GO" id="GO:0046417">
    <property type="term" value="P:chorismate metabolic process"/>
    <property type="evidence" value="ECO:0007669"/>
    <property type="project" value="InterPro"/>
</dbReference>
<keyword evidence="9" id="KW-0963">Cytoplasm</keyword>
<dbReference type="InterPro" id="IPR045865">
    <property type="entry name" value="ACT-like_dom_sf"/>
</dbReference>
<dbReference type="PANTHER" id="PTHR21022">
    <property type="entry name" value="PREPHENATE DEHYDRATASE P PROTEIN"/>
    <property type="match status" value="1"/>
</dbReference>
<dbReference type="FunFam" id="3.40.190.10:FF:000034">
    <property type="entry name" value="Chorismate mutase/prephenate dehydratase"/>
    <property type="match status" value="1"/>
</dbReference>
<dbReference type="PROSITE" id="PS51671">
    <property type="entry name" value="ACT"/>
    <property type="match status" value="1"/>
</dbReference>
<evidence type="ECO:0000256" key="17">
    <source>
        <dbReference type="ARBA" id="ARBA00031520"/>
    </source>
</evidence>
<keyword evidence="13" id="KW-0413">Isomerase</keyword>
<dbReference type="PANTHER" id="PTHR21022:SF19">
    <property type="entry name" value="PREPHENATE DEHYDRATASE-RELATED"/>
    <property type="match status" value="1"/>
</dbReference>
<evidence type="ECO:0000256" key="9">
    <source>
        <dbReference type="ARBA" id="ARBA00022490"/>
    </source>
</evidence>
<dbReference type="AlphaFoldDB" id="C0CMN5"/>
<dbReference type="InterPro" id="IPR002701">
    <property type="entry name" value="CM_II_prokaryot"/>
</dbReference>
<dbReference type="InterPro" id="IPR036979">
    <property type="entry name" value="CM_dom_sf"/>
</dbReference>
<reference evidence="23 24" key="1">
    <citation type="submission" date="2009-01" db="EMBL/GenBank/DDBJ databases">
        <authorList>
            <person name="Fulton L."/>
            <person name="Clifton S."/>
            <person name="Fulton B."/>
            <person name="Xu J."/>
            <person name="Minx P."/>
            <person name="Pepin K.H."/>
            <person name="Johnson M."/>
            <person name="Bhonagiri V."/>
            <person name="Nash W.E."/>
            <person name="Mardis E.R."/>
            <person name="Wilson R.K."/>
        </authorList>
    </citation>
    <scope>NUCLEOTIDE SEQUENCE [LARGE SCALE GENOMIC DNA]</scope>
    <source>
        <strain evidence="24">DSM 10507 / JCM 14656 / S5a33</strain>
    </source>
</reference>
<dbReference type="InterPro" id="IPR001086">
    <property type="entry name" value="Preph_deHydtase"/>
</dbReference>
<evidence type="ECO:0000259" key="20">
    <source>
        <dbReference type="PROSITE" id="PS51168"/>
    </source>
</evidence>
<dbReference type="Gene3D" id="1.20.59.10">
    <property type="entry name" value="Chorismate mutase"/>
    <property type="match status" value="1"/>
</dbReference>
<reference evidence="23 24" key="2">
    <citation type="submission" date="2009-02" db="EMBL/GenBank/DDBJ databases">
        <title>Draft genome sequence of Blautia hydrogenotrophica DSM 10507 (Ruminococcus hydrogenotrophicus DSM 10507).</title>
        <authorList>
            <person name="Sudarsanam P."/>
            <person name="Ley R."/>
            <person name="Guruge J."/>
            <person name="Turnbaugh P.J."/>
            <person name="Mahowald M."/>
            <person name="Liep D."/>
            <person name="Gordon J."/>
        </authorList>
    </citation>
    <scope>NUCLEOTIDE SEQUENCE [LARGE SCALE GENOMIC DNA]</scope>
    <source>
        <strain evidence="24">DSM 10507 / JCM 14656 / S5a33</strain>
    </source>
</reference>
<dbReference type="eggNOG" id="COG0077">
    <property type="taxonomic scope" value="Bacteria"/>
</dbReference>
<dbReference type="Gene3D" id="3.40.190.10">
    <property type="entry name" value="Periplasmic binding protein-like II"/>
    <property type="match status" value="2"/>
</dbReference>
<evidence type="ECO:0000256" key="10">
    <source>
        <dbReference type="ARBA" id="ARBA00022605"/>
    </source>
</evidence>
<keyword evidence="14" id="KW-0456">Lyase</keyword>
<dbReference type="NCBIfam" id="NF008865">
    <property type="entry name" value="PRK11898.1"/>
    <property type="match status" value="1"/>
</dbReference>
<proteinExistence type="predicted"/>
<dbReference type="UniPathway" id="UPA00121">
    <property type="reaction ID" value="UER00345"/>
</dbReference>
<evidence type="ECO:0000256" key="5">
    <source>
        <dbReference type="ARBA" id="ARBA00004817"/>
    </source>
</evidence>
<dbReference type="InterPro" id="IPR018528">
    <property type="entry name" value="Preph_deHydtase_CS"/>
</dbReference>
<dbReference type="Pfam" id="PF00800">
    <property type="entry name" value="PDT"/>
    <property type="match status" value="1"/>
</dbReference>
<organism evidence="23 24">
    <name type="scientific">Blautia hydrogenotrophica (strain DSM 10507 / JCM 14656 / S5a33)</name>
    <name type="common">Ruminococcus hydrogenotrophicus</name>
    <dbReference type="NCBI Taxonomy" id="476272"/>
    <lineage>
        <taxon>Bacteria</taxon>
        <taxon>Bacillati</taxon>
        <taxon>Bacillota</taxon>
        <taxon>Clostridia</taxon>
        <taxon>Lachnospirales</taxon>
        <taxon>Lachnospiraceae</taxon>
        <taxon>Blautia</taxon>
    </lineage>
</organism>
<feature type="domain" description="ACT" evidence="22">
    <location>
        <begin position="299"/>
        <end position="376"/>
    </location>
</feature>
<feature type="domain" description="Chorismate mutase" evidence="20">
    <location>
        <begin position="1"/>
        <end position="84"/>
    </location>
</feature>
<evidence type="ECO:0000256" key="6">
    <source>
        <dbReference type="ARBA" id="ARBA00013147"/>
    </source>
</evidence>
<feature type="site" description="Essential for prephenate dehydratase activity" evidence="19">
    <location>
        <position position="280"/>
    </location>
</feature>
<evidence type="ECO:0000256" key="7">
    <source>
        <dbReference type="ARBA" id="ARBA00014401"/>
    </source>
</evidence>
<dbReference type="EC" id="4.2.1.51" evidence="6"/>
<dbReference type="Proteomes" id="UP000003100">
    <property type="component" value="Unassembled WGS sequence"/>
</dbReference>
<keyword evidence="10" id="KW-0028">Amino-acid biosynthesis</keyword>
<comment type="subcellular location">
    <subcellularLocation>
        <location evidence="3">Cytoplasm</location>
    </subcellularLocation>
</comment>
<evidence type="ECO:0000256" key="4">
    <source>
        <dbReference type="ARBA" id="ARBA00004741"/>
    </source>
</evidence>
<keyword evidence="12" id="KW-0584">Phenylalanine biosynthesis</keyword>
<keyword evidence="11" id="KW-0057">Aromatic amino acid biosynthesis</keyword>
<dbReference type="Pfam" id="PF01817">
    <property type="entry name" value="CM_2"/>
    <property type="match status" value="1"/>
</dbReference>
<sequence length="379" mass="43594">MDYLRQEIDGIDKELLELFQKRMKTCAELAEYKKKKEIPILDESRERQKLAMVTEQSEEGMTDYNRNLFGVVMDLSKAYQQKLNRAHSEWEKVISEAIENTEKTLPKYPFVACQGVEGAYSQIAADKIFKTKTNIMYCTDFEGVFAAVDKGMCRYGILPVENSTAGSVNRIYDLMTKYNFYIVRALRLRIDHNLLAKHGTKVADIKEIFSHEQAISQCSQYLKQFPDVKVTVCENTAVAAKMVAESERSDVAALSSRSCAELYDLEMLDKCVQDQENNYTRFICISKNLEIYPGSDKTSMMMSVSHKPGGLYKILSRFFVLGINLTKLESRPIPDRDFEFMFYVDLETSVYSEEFIQAVCEMDNICESFRYLGSYSEVI</sequence>
<dbReference type="EMBL" id="ACBZ01000111">
    <property type="protein sequence ID" value="EEG49000.1"/>
    <property type="molecule type" value="Genomic_DNA"/>
</dbReference>
<evidence type="ECO:0000256" key="14">
    <source>
        <dbReference type="ARBA" id="ARBA00023239"/>
    </source>
</evidence>
<comment type="catalytic activity">
    <reaction evidence="18">
        <text>prephenate + H(+) = 3-phenylpyruvate + CO2 + H2O</text>
        <dbReference type="Rhea" id="RHEA:21648"/>
        <dbReference type="ChEBI" id="CHEBI:15377"/>
        <dbReference type="ChEBI" id="CHEBI:15378"/>
        <dbReference type="ChEBI" id="CHEBI:16526"/>
        <dbReference type="ChEBI" id="CHEBI:18005"/>
        <dbReference type="ChEBI" id="CHEBI:29934"/>
        <dbReference type="EC" id="4.2.1.51"/>
    </reaction>
</comment>
<dbReference type="PATRIC" id="fig|476272.21.peg.1551"/>
<dbReference type="PROSITE" id="PS51171">
    <property type="entry name" value="PREPHENATE_DEHYDR_3"/>
    <property type="match status" value="1"/>
</dbReference>
<protein>
    <recommendedName>
        <fullName evidence="7">Bifunctional chorismate mutase/prephenate dehydratase</fullName>
        <ecNumber evidence="6">4.2.1.51</ecNumber>
    </recommendedName>
    <alternativeName>
        <fullName evidence="17">Chorismate mutase-prephenate dehydratase</fullName>
    </alternativeName>
    <alternativeName>
        <fullName evidence="8">Prephenate dehydratase</fullName>
    </alternativeName>
    <alternativeName>
        <fullName evidence="16">p-protein</fullName>
    </alternativeName>
</protein>
<evidence type="ECO:0000256" key="16">
    <source>
        <dbReference type="ARBA" id="ARBA00031175"/>
    </source>
</evidence>
<keyword evidence="15" id="KW-0511">Multifunctional enzyme</keyword>
<name>C0CMN5_BLAHS</name>
<dbReference type="CDD" id="cd13631">
    <property type="entry name" value="PBP2_Ct-PDT_like"/>
    <property type="match status" value="1"/>
</dbReference>
<keyword evidence="24" id="KW-1185">Reference proteome</keyword>
<gene>
    <name evidence="23" type="ORF">RUMHYD_02120</name>
</gene>
<evidence type="ECO:0000259" key="22">
    <source>
        <dbReference type="PROSITE" id="PS51671"/>
    </source>
</evidence>
<evidence type="ECO:0000256" key="19">
    <source>
        <dbReference type="PIRSR" id="PIRSR001500-2"/>
    </source>
</evidence>
<evidence type="ECO:0000313" key="23">
    <source>
        <dbReference type="EMBL" id="EEG49000.1"/>
    </source>
</evidence>
<comment type="catalytic activity">
    <reaction evidence="1">
        <text>chorismate = prephenate</text>
        <dbReference type="Rhea" id="RHEA:13897"/>
        <dbReference type="ChEBI" id="CHEBI:29748"/>
        <dbReference type="ChEBI" id="CHEBI:29934"/>
        <dbReference type="EC" id="5.4.99.5"/>
    </reaction>
</comment>
<dbReference type="GeneID" id="86820916"/>
<dbReference type="CDD" id="cd04905">
    <property type="entry name" value="ACT_CM-PDT"/>
    <property type="match status" value="1"/>
</dbReference>
<evidence type="ECO:0000313" key="24">
    <source>
        <dbReference type="Proteomes" id="UP000003100"/>
    </source>
</evidence>